<gene>
    <name evidence="13" type="ORF">K452DRAFT_297679</name>
</gene>
<name>A0A6A6BHQ6_9PEZI</name>
<dbReference type="Proteomes" id="UP000799438">
    <property type="component" value="Unassembled WGS sequence"/>
</dbReference>
<feature type="coiled-coil region" evidence="9">
    <location>
        <begin position="39"/>
        <end position="66"/>
    </location>
</feature>
<feature type="compositionally biased region" description="Basic and acidic residues" evidence="10">
    <location>
        <begin position="641"/>
        <end position="654"/>
    </location>
</feature>
<evidence type="ECO:0000256" key="3">
    <source>
        <dbReference type="ARBA" id="ARBA00022454"/>
    </source>
</evidence>
<dbReference type="InterPro" id="IPR011516">
    <property type="entry name" value="Shugoshin_N"/>
</dbReference>
<keyword evidence="3" id="KW-0158">Chromosome</keyword>
<evidence type="ECO:0000256" key="4">
    <source>
        <dbReference type="ARBA" id="ARBA00022618"/>
    </source>
</evidence>
<feature type="compositionally biased region" description="Polar residues" evidence="10">
    <location>
        <begin position="495"/>
        <end position="507"/>
    </location>
</feature>
<comment type="similarity">
    <text evidence="2">Belongs to the shugoshin family.</text>
</comment>
<keyword evidence="6 9" id="KW-0175">Coiled coil</keyword>
<feature type="domain" description="Shugoshin N-terminal coiled-coil" evidence="12">
    <location>
        <begin position="17"/>
        <end position="61"/>
    </location>
</feature>
<comment type="subcellular location">
    <subcellularLocation>
        <location evidence="1">Chromosome</location>
        <location evidence="1">Centromere</location>
    </subcellularLocation>
</comment>
<keyword evidence="8" id="KW-0137">Centromere</keyword>
<dbReference type="EMBL" id="ML995484">
    <property type="protein sequence ID" value="KAF2142377.1"/>
    <property type="molecule type" value="Genomic_DNA"/>
</dbReference>
<feature type="compositionally biased region" description="Basic and acidic residues" evidence="10">
    <location>
        <begin position="557"/>
        <end position="566"/>
    </location>
</feature>
<accession>A0A6A6BHQ6</accession>
<evidence type="ECO:0000313" key="14">
    <source>
        <dbReference type="Proteomes" id="UP000799438"/>
    </source>
</evidence>
<keyword evidence="5" id="KW-0159">Chromosome partition</keyword>
<evidence type="ECO:0000259" key="11">
    <source>
        <dbReference type="Pfam" id="PF07557"/>
    </source>
</evidence>
<evidence type="ECO:0000256" key="8">
    <source>
        <dbReference type="ARBA" id="ARBA00023328"/>
    </source>
</evidence>
<feature type="compositionally biased region" description="Acidic residues" evidence="10">
    <location>
        <begin position="197"/>
        <end position="214"/>
    </location>
</feature>
<keyword evidence="7" id="KW-0131">Cell cycle</keyword>
<evidence type="ECO:0000256" key="7">
    <source>
        <dbReference type="ARBA" id="ARBA00023306"/>
    </source>
</evidence>
<dbReference type="Pfam" id="PF07557">
    <property type="entry name" value="Shugoshin_C"/>
    <property type="match status" value="1"/>
</dbReference>
<evidence type="ECO:0000256" key="10">
    <source>
        <dbReference type="SAM" id="MobiDB-lite"/>
    </source>
</evidence>
<dbReference type="GO" id="GO:0000779">
    <property type="term" value="C:condensed chromosome, centromeric region"/>
    <property type="evidence" value="ECO:0007669"/>
    <property type="project" value="UniProtKB-ARBA"/>
</dbReference>
<evidence type="ECO:0000256" key="9">
    <source>
        <dbReference type="SAM" id="Coils"/>
    </source>
</evidence>
<keyword evidence="14" id="KW-1185">Reference proteome</keyword>
<dbReference type="OrthoDB" id="5394106at2759"/>
<feature type="compositionally biased region" description="Basic and acidic residues" evidence="10">
    <location>
        <begin position="610"/>
        <end position="627"/>
    </location>
</feature>
<evidence type="ECO:0000259" key="12">
    <source>
        <dbReference type="Pfam" id="PF07558"/>
    </source>
</evidence>
<feature type="compositionally biased region" description="Polar residues" evidence="10">
    <location>
        <begin position="336"/>
        <end position="350"/>
    </location>
</feature>
<evidence type="ECO:0000256" key="1">
    <source>
        <dbReference type="ARBA" id="ARBA00004584"/>
    </source>
</evidence>
<sequence length="684" mass="75860">MARLNEVPQPAESIESLKRRFIRQNRELAKNNSNQSVRIRGLESEQNRLLQENLSLREQVIQLQHELENTQGHNAVRHIGSVKDKLEAKIQELGGLVAELGSLQKPACEKTSEATEPSRSREIYEWKQSMKEQMEEPEGVLPTIREDKYYPRRTLNSEEIRAALIGDSNESPDLGPPPVAHFADEDPIKFDPKPAEEDKDEELPDAVHQDEEEIPAALSVNLETRRRRRDSSTKLDLRRMSGYQPTQEDGEPNTKDEADQNQHLRAGTKRKLSATGDDLRAEAGDQDLRDEFRFSRRSSSKAERGENAVAAVDNSVRQPSKLDLLVAAERKALGSKSINNTSPKKTSKASGTEEKLPSKKGALSGKDPSRNRARERRAKSTSVTIAPPENMNGAIETADIVVEQEPAELPPKTPADLNLFSPPSTEPSAREEPKDTPSVENPNAAAANSEGPVGIRQARRARAQVNYAEPNLVSKMRRPTKEMADAVVDGRRSSSSEGKSAPSTANPMRTVVIKKDRSEDPNSAWKSLPAASRPEPGSPLSKKTAPSTEKEETEEKEPERTDERPSKSATAMKDLMSSSSRRRPSKAVTFEAETGDRADLAIFDFNDSSPAERESNAIMKSSRDLVRASRRHSSINSVSKESNDTKDENEDRKVSTKNTKSSSTVSATGEKSERKTSRRRSMMV</sequence>
<feature type="compositionally biased region" description="Basic and acidic residues" evidence="10">
    <location>
        <begin position="479"/>
        <end position="494"/>
    </location>
</feature>
<proteinExistence type="inferred from homology"/>
<feature type="compositionally biased region" description="Basic and acidic residues" evidence="10">
    <location>
        <begin position="428"/>
        <end position="437"/>
    </location>
</feature>
<keyword evidence="4" id="KW-0132">Cell division</keyword>
<dbReference type="InterPro" id="IPR011515">
    <property type="entry name" value="Shugoshin_C"/>
</dbReference>
<evidence type="ECO:0000256" key="2">
    <source>
        <dbReference type="ARBA" id="ARBA00010845"/>
    </source>
</evidence>
<evidence type="ECO:0000313" key="13">
    <source>
        <dbReference type="EMBL" id="KAF2142377.1"/>
    </source>
</evidence>
<feature type="compositionally biased region" description="Basic and acidic residues" evidence="10">
    <location>
        <begin position="182"/>
        <end position="196"/>
    </location>
</feature>
<dbReference type="GO" id="GO:0005634">
    <property type="term" value="C:nucleus"/>
    <property type="evidence" value="ECO:0007669"/>
    <property type="project" value="InterPro"/>
</dbReference>
<feature type="domain" description="Shugoshin C-terminal" evidence="11">
    <location>
        <begin position="457"/>
        <end position="478"/>
    </location>
</feature>
<evidence type="ECO:0000256" key="6">
    <source>
        <dbReference type="ARBA" id="ARBA00023054"/>
    </source>
</evidence>
<protein>
    <recommendedName>
        <fullName evidence="15">Shugoshin C-terminal domain-containing protein</fullName>
    </recommendedName>
</protein>
<organism evidence="13 14">
    <name type="scientific">Aplosporella prunicola CBS 121167</name>
    <dbReference type="NCBI Taxonomy" id="1176127"/>
    <lineage>
        <taxon>Eukaryota</taxon>
        <taxon>Fungi</taxon>
        <taxon>Dikarya</taxon>
        <taxon>Ascomycota</taxon>
        <taxon>Pezizomycotina</taxon>
        <taxon>Dothideomycetes</taxon>
        <taxon>Dothideomycetes incertae sedis</taxon>
        <taxon>Botryosphaeriales</taxon>
        <taxon>Aplosporellaceae</taxon>
        <taxon>Aplosporella</taxon>
    </lineage>
</organism>
<dbReference type="GO" id="GO:0045132">
    <property type="term" value="P:meiotic chromosome segregation"/>
    <property type="evidence" value="ECO:0007669"/>
    <property type="project" value="InterPro"/>
</dbReference>
<dbReference type="RefSeq" id="XP_033398089.1">
    <property type="nucleotide sequence ID" value="XM_033542049.1"/>
</dbReference>
<feature type="compositionally biased region" description="Basic and acidic residues" evidence="10">
    <location>
        <begin position="252"/>
        <end position="262"/>
    </location>
</feature>
<feature type="compositionally biased region" description="Basic and acidic residues" evidence="10">
    <location>
        <begin position="277"/>
        <end position="306"/>
    </location>
</feature>
<reference evidence="13" key="1">
    <citation type="journal article" date="2020" name="Stud. Mycol.">
        <title>101 Dothideomycetes genomes: a test case for predicting lifestyles and emergence of pathogens.</title>
        <authorList>
            <person name="Haridas S."/>
            <person name="Albert R."/>
            <person name="Binder M."/>
            <person name="Bloem J."/>
            <person name="Labutti K."/>
            <person name="Salamov A."/>
            <person name="Andreopoulos B."/>
            <person name="Baker S."/>
            <person name="Barry K."/>
            <person name="Bills G."/>
            <person name="Bluhm B."/>
            <person name="Cannon C."/>
            <person name="Castanera R."/>
            <person name="Culley D."/>
            <person name="Daum C."/>
            <person name="Ezra D."/>
            <person name="Gonzalez J."/>
            <person name="Henrissat B."/>
            <person name="Kuo A."/>
            <person name="Liang C."/>
            <person name="Lipzen A."/>
            <person name="Lutzoni F."/>
            <person name="Magnuson J."/>
            <person name="Mondo S."/>
            <person name="Nolan M."/>
            <person name="Ohm R."/>
            <person name="Pangilinan J."/>
            <person name="Park H.-J."/>
            <person name="Ramirez L."/>
            <person name="Alfaro M."/>
            <person name="Sun H."/>
            <person name="Tritt A."/>
            <person name="Yoshinaga Y."/>
            <person name="Zwiers L.-H."/>
            <person name="Turgeon B."/>
            <person name="Goodwin S."/>
            <person name="Spatafora J."/>
            <person name="Crous P."/>
            <person name="Grigoriev I."/>
        </authorList>
    </citation>
    <scope>NUCLEOTIDE SEQUENCE</scope>
    <source>
        <strain evidence="13">CBS 121167</strain>
    </source>
</reference>
<dbReference type="GO" id="GO:0051301">
    <property type="term" value="P:cell division"/>
    <property type="evidence" value="ECO:0007669"/>
    <property type="project" value="UniProtKB-KW"/>
</dbReference>
<evidence type="ECO:0000256" key="5">
    <source>
        <dbReference type="ARBA" id="ARBA00022829"/>
    </source>
</evidence>
<dbReference type="Pfam" id="PF07558">
    <property type="entry name" value="Shugoshin_N"/>
    <property type="match status" value="1"/>
</dbReference>
<feature type="compositionally biased region" description="Basic and acidic residues" evidence="10">
    <location>
        <begin position="230"/>
        <end position="239"/>
    </location>
</feature>
<feature type="compositionally biased region" description="Low complexity" evidence="10">
    <location>
        <begin position="656"/>
        <end position="666"/>
    </location>
</feature>
<feature type="region of interest" description="Disordered" evidence="10">
    <location>
        <begin position="167"/>
        <end position="684"/>
    </location>
</feature>
<evidence type="ECO:0008006" key="15">
    <source>
        <dbReference type="Google" id="ProtNLM"/>
    </source>
</evidence>
<dbReference type="GeneID" id="54299546"/>
<dbReference type="AlphaFoldDB" id="A0A6A6BHQ6"/>